<dbReference type="EMBL" id="CP001958">
    <property type="protein sequence ID" value="ADG97062.1"/>
    <property type="molecule type" value="Genomic_DNA"/>
</dbReference>
<reference evidence="1 2" key="1">
    <citation type="journal article" date="2010" name="Stand. Genomic Sci.">
        <title>Complete genome sequence of Segniliparus rotundus type strain (CDC 1076).</title>
        <authorList>
            <person name="Sikorski J."/>
            <person name="Lapidus A."/>
            <person name="Copeland A."/>
            <person name="Misra M."/>
            <person name="Glavina Del Rio T."/>
            <person name="Nolan M."/>
            <person name="Lucas S."/>
            <person name="Chen F."/>
            <person name="Tice H."/>
            <person name="Cheng J.F."/>
            <person name="Jando M."/>
            <person name="Schneider S."/>
            <person name="Bruce D."/>
            <person name="Goodwin L."/>
            <person name="Pitluck S."/>
            <person name="Liolios K."/>
            <person name="Mikhailova N."/>
            <person name="Pati A."/>
            <person name="Ivanova N."/>
            <person name="Mavromatis K."/>
            <person name="Chen A."/>
            <person name="Palaniappan K."/>
            <person name="Chertkov O."/>
            <person name="Land M."/>
            <person name="Hauser L."/>
            <person name="Chang Y.J."/>
            <person name="Jeffries C.D."/>
            <person name="Brettin T."/>
            <person name="Detter J.C."/>
            <person name="Han C."/>
            <person name="Rohde M."/>
            <person name="Goker M."/>
            <person name="Bristow J."/>
            <person name="Eisen J.A."/>
            <person name="Markowitz V."/>
            <person name="Hugenholtz P."/>
            <person name="Kyrpides N.C."/>
            <person name="Klenk H.P."/>
        </authorList>
    </citation>
    <scope>NUCLEOTIDE SEQUENCE [LARGE SCALE GENOMIC DNA]</scope>
    <source>
        <strain evidence="2">ATCC BAA-972 / CDC 1076 / CIP 108378 / DSM 44985 / JCM 13578</strain>
    </source>
</reference>
<evidence type="ECO:0000313" key="2">
    <source>
        <dbReference type="Proteomes" id="UP000002247"/>
    </source>
</evidence>
<dbReference type="Proteomes" id="UP000002247">
    <property type="component" value="Chromosome"/>
</dbReference>
<dbReference type="KEGG" id="srt:Srot_0580"/>
<sequence>MTHQEDPALYQVIVHHDETGFWIALYDTQRGLRENRTALEADLLLDSEDAAPDQVQAVLLEQFGLVPLDAWELVTSRYGQGWQAPFGSAMRAIAA</sequence>
<dbReference type="AlphaFoldDB" id="D6ZCM0"/>
<evidence type="ECO:0000313" key="1">
    <source>
        <dbReference type="EMBL" id="ADG97062.1"/>
    </source>
</evidence>
<protein>
    <submittedName>
        <fullName evidence="1">Uncharacterized protein</fullName>
    </submittedName>
</protein>
<organism evidence="1 2">
    <name type="scientific">Segniliparus rotundus (strain ATCC BAA-972 / CDC 1076 / CIP 108378 / DSM 44985 / JCM 13578)</name>
    <dbReference type="NCBI Taxonomy" id="640132"/>
    <lineage>
        <taxon>Bacteria</taxon>
        <taxon>Bacillati</taxon>
        <taxon>Actinomycetota</taxon>
        <taxon>Actinomycetes</taxon>
        <taxon>Mycobacteriales</taxon>
        <taxon>Segniliparaceae</taxon>
        <taxon>Segniliparus</taxon>
    </lineage>
</organism>
<proteinExistence type="predicted"/>
<accession>D6ZCM0</accession>
<dbReference type="HOGENOM" id="CLU_2425234_0_0_11"/>
<dbReference type="RefSeq" id="WP_013137518.1">
    <property type="nucleotide sequence ID" value="NC_014168.1"/>
</dbReference>
<dbReference type="OrthoDB" id="9886298at2"/>
<name>D6ZCM0_SEGRD</name>
<keyword evidence="2" id="KW-1185">Reference proteome</keyword>
<gene>
    <name evidence="1" type="ordered locus">Srot_0580</name>
</gene>